<dbReference type="Proteomes" id="UP001174136">
    <property type="component" value="Unassembled WGS sequence"/>
</dbReference>
<feature type="compositionally biased region" description="Basic and acidic residues" evidence="1">
    <location>
        <begin position="428"/>
        <end position="441"/>
    </location>
</feature>
<accession>A0AA47P5J3</accession>
<feature type="compositionally biased region" description="Basic and acidic residues" evidence="1">
    <location>
        <begin position="409"/>
        <end position="421"/>
    </location>
</feature>
<evidence type="ECO:0000256" key="1">
    <source>
        <dbReference type="SAM" id="MobiDB-lite"/>
    </source>
</evidence>
<feature type="region of interest" description="Disordered" evidence="1">
    <location>
        <begin position="477"/>
        <end position="654"/>
    </location>
</feature>
<feature type="transmembrane region" description="Helical" evidence="2">
    <location>
        <begin position="344"/>
        <end position="370"/>
    </location>
</feature>
<keyword evidence="4" id="KW-1185">Reference proteome</keyword>
<dbReference type="Gene3D" id="2.60.40.10">
    <property type="entry name" value="Immunoglobulins"/>
    <property type="match status" value="1"/>
</dbReference>
<keyword evidence="2" id="KW-1133">Transmembrane helix</keyword>
<feature type="compositionally biased region" description="Low complexity" evidence="1">
    <location>
        <begin position="616"/>
        <end position="625"/>
    </location>
</feature>
<dbReference type="AlphaFoldDB" id="A0AA47P5J3"/>
<evidence type="ECO:0000313" key="3">
    <source>
        <dbReference type="EMBL" id="KAK0151516.1"/>
    </source>
</evidence>
<sequence>MKLWVYFSLPTLYIHHCQHTCDPGHNTGKMRTMSVIVFGFLLATALSAPVKVQEESETKFHGEDFHIQLPSLAVEITFRPSATPRADDVVLMRDGNVVSNRAKVNRHFSHLVLDNVNEADEGVYTLKNPDTPENIRRIRLIVRDCTNEDSVKYGDTYKIHLSGVTGPIMLEYRPLAVEANHTSSTPQVLMTSAGVSGEGYQGRISVNERQVTLSGTTGADEGSYTVRDFEGIIKKKVCLNVQEHYYFKELPYDGVLKINLLLNSTLVRLYYSTNNDSKPVLLMEKGELTPDHSELGMEGRLYVEGSVVVLEHLRASDAGQFRVVDILGFPVAVLHLGLEPYRLPMVFVAVMALCGLLVFLLLVCLLSCLVKVKRRAKRATELEKIAQNAGKEEEGDAFRQVVKNIKQLNDDSKHSQADNTEKSQSTEVDIKGLEVSSKEVGVDNMETSDSGVGFNTTALPLDTDTDVADQIPESEAGSISIAPATKPSPPAAAAAATAAAVTEPSAPPAVEIQPPPPEPKKSTPEPKLDIPTFAEVKLSPAQSPEPKPGLSPVARAKTPEPTPVPSPGLAPKASSPMVPAAGASSPAPQFKHALLTPLSAAPEPIPTVNGTPEPAPGSEASPEPALKVAPPKTPEVEVKAEAPVVQAEDTATIT</sequence>
<proteinExistence type="predicted"/>
<reference evidence="3" key="1">
    <citation type="journal article" date="2023" name="Front. Mar. Sci.">
        <title>A new Merluccius polli reference genome to investigate the effects of global change in West African waters.</title>
        <authorList>
            <person name="Mateo J.L."/>
            <person name="Blanco-Fernandez C."/>
            <person name="Garcia-Vazquez E."/>
            <person name="Machado-Schiaffino G."/>
        </authorList>
    </citation>
    <scope>NUCLEOTIDE SEQUENCE</scope>
    <source>
        <strain evidence="3">C29</strain>
        <tissue evidence="3">Fin</tissue>
    </source>
</reference>
<feature type="region of interest" description="Disordered" evidence="1">
    <location>
        <begin position="409"/>
        <end position="456"/>
    </location>
</feature>
<comment type="caution">
    <text evidence="3">The sequence shown here is derived from an EMBL/GenBank/DDBJ whole genome shotgun (WGS) entry which is preliminary data.</text>
</comment>
<gene>
    <name evidence="3" type="ORF">N1851_007178</name>
</gene>
<feature type="compositionally biased region" description="Polar residues" evidence="1">
    <location>
        <begin position="445"/>
        <end position="456"/>
    </location>
</feature>
<evidence type="ECO:0000313" key="4">
    <source>
        <dbReference type="Proteomes" id="UP001174136"/>
    </source>
</evidence>
<feature type="compositionally biased region" description="Low complexity" evidence="1">
    <location>
        <begin position="491"/>
        <end position="512"/>
    </location>
</feature>
<keyword evidence="2" id="KW-0472">Membrane</keyword>
<dbReference type="CDD" id="cd00096">
    <property type="entry name" value="Ig"/>
    <property type="match status" value="1"/>
</dbReference>
<protein>
    <submittedName>
        <fullName evidence="3">Uncharacterized protein</fullName>
    </submittedName>
</protein>
<dbReference type="InterPro" id="IPR013783">
    <property type="entry name" value="Ig-like_fold"/>
</dbReference>
<organism evidence="3 4">
    <name type="scientific">Merluccius polli</name>
    <name type="common">Benguela hake</name>
    <name type="synonym">Merluccius cadenati</name>
    <dbReference type="NCBI Taxonomy" id="89951"/>
    <lineage>
        <taxon>Eukaryota</taxon>
        <taxon>Metazoa</taxon>
        <taxon>Chordata</taxon>
        <taxon>Craniata</taxon>
        <taxon>Vertebrata</taxon>
        <taxon>Euteleostomi</taxon>
        <taxon>Actinopterygii</taxon>
        <taxon>Neopterygii</taxon>
        <taxon>Teleostei</taxon>
        <taxon>Neoteleostei</taxon>
        <taxon>Acanthomorphata</taxon>
        <taxon>Zeiogadaria</taxon>
        <taxon>Gadariae</taxon>
        <taxon>Gadiformes</taxon>
        <taxon>Gadoidei</taxon>
        <taxon>Merlucciidae</taxon>
        <taxon>Merluccius</taxon>
    </lineage>
</organism>
<dbReference type="EMBL" id="JAOPHQ010001208">
    <property type="protein sequence ID" value="KAK0151516.1"/>
    <property type="molecule type" value="Genomic_DNA"/>
</dbReference>
<feature type="compositionally biased region" description="Basic and acidic residues" evidence="1">
    <location>
        <begin position="518"/>
        <end position="528"/>
    </location>
</feature>
<name>A0AA47P5J3_MERPO</name>
<evidence type="ECO:0000256" key="2">
    <source>
        <dbReference type="SAM" id="Phobius"/>
    </source>
</evidence>
<keyword evidence="2" id="KW-0812">Transmembrane</keyword>